<gene>
    <name evidence="11 15" type="primary">argS</name>
    <name evidence="15" type="ORF">DW2_16065</name>
</gene>
<dbReference type="SUPFAM" id="SSF47323">
    <property type="entry name" value="Anticodon-binding domain of a subclass of class I aminoacyl-tRNA synthetases"/>
    <property type="match status" value="1"/>
</dbReference>
<dbReference type="GO" id="GO:0006420">
    <property type="term" value="P:arginyl-tRNA aminoacylation"/>
    <property type="evidence" value="ECO:0007669"/>
    <property type="project" value="UniProtKB-UniRule"/>
</dbReference>
<keyword evidence="4 11" id="KW-0963">Cytoplasm</keyword>
<dbReference type="InterPro" id="IPR008909">
    <property type="entry name" value="DALR_anticod-bd"/>
</dbReference>
<dbReference type="RefSeq" id="WP_038148113.1">
    <property type="nucleotide sequence ID" value="NZ_AQRC01000015.1"/>
</dbReference>
<dbReference type="Proteomes" id="UP000028607">
    <property type="component" value="Unassembled WGS sequence"/>
</dbReference>
<evidence type="ECO:0000256" key="10">
    <source>
        <dbReference type="ARBA" id="ARBA00049339"/>
    </source>
</evidence>
<dbReference type="EMBL" id="AQRC01000015">
    <property type="protein sequence ID" value="KFE33759.1"/>
    <property type="molecule type" value="Genomic_DNA"/>
</dbReference>
<dbReference type="STRING" id="1317124.DW2_16065"/>
<dbReference type="InterPro" id="IPR014729">
    <property type="entry name" value="Rossmann-like_a/b/a_fold"/>
</dbReference>
<comment type="subunit">
    <text evidence="3 11">Monomer.</text>
</comment>
<dbReference type="OrthoDB" id="9803211at2"/>
<evidence type="ECO:0000313" key="15">
    <source>
        <dbReference type="EMBL" id="KFE33759.1"/>
    </source>
</evidence>
<evidence type="ECO:0000256" key="7">
    <source>
        <dbReference type="ARBA" id="ARBA00022840"/>
    </source>
</evidence>
<reference evidence="16" key="1">
    <citation type="submission" date="2013-04" db="EMBL/GenBank/DDBJ databases">
        <title>Thioclava sp. 13D2W-2 Genome Sequencing.</title>
        <authorList>
            <person name="Lai Q."/>
            <person name="Li G."/>
            <person name="Shao Z."/>
        </authorList>
    </citation>
    <scope>NUCLEOTIDE SEQUENCE [LARGE SCALE GENOMIC DNA]</scope>
    <source>
        <strain evidence="16">13D2W-2</strain>
    </source>
</reference>
<evidence type="ECO:0000259" key="13">
    <source>
        <dbReference type="SMART" id="SM00836"/>
    </source>
</evidence>
<comment type="subcellular location">
    <subcellularLocation>
        <location evidence="1 11">Cytoplasm</location>
    </subcellularLocation>
</comment>
<organism evidence="15 16">
    <name type="scientific">Thioclava atlantica</name>
    <dbReference type="NCBI Taxonomy" id="1317124"/>
    <lineage>
        <taxon>Bacteria</taxon>
        <taxon>Pseudomonadati</taxon>
        <taxon>Pseudomonadota</taxon>
        <taxon>Alphaproteobacteria</taxon>
        <taxon>Rhodobacterales</taxon>
        <taxon>Paracoccaceae</taxon>
        <taxon>Thioclava</taxon>
    </lineage>
</organism>
<evidence type="ECO:0000256" key="4">
    <source>
        <dbReference type="ARBA" id="ARBA00022490"/>
    </source>
</evidence>
<keyword evidence="6 11" id="KW-0547">Nucleotide-binding</keyword>
<feature type="domain" description="DALR anticodon binding" evidence="13">
    <location>
        <begin position="451"/>
        <end position="580"/>
    </location>
</feature>
<evidence type="ECO:0000256" key="1">
    <source>
        <dbReference type="ARBA" id="ARBA00004496"/>
    </source>
</evidence>
<evidence type="ECO:0000256" key="8">
    <source>
        <dbReference type="ARBA" id="ARBA00022917"/>
    </source>
</evidence>
<dbReference type="CDD" id="cd00671">
    <property type="entry name" value="ArgRS_core"/>
    <property type="match status" value="1"/>
</dbReference>
<evidence type="ECO:0000256" key="5">
    <source>
        <dbReference type="ARBA" id="ARBA00022598"/>
    </source>
</evidence>
<dbReference type="NCBIfam" id="TIGR00456">
    <property type="entry name" value="argS"/>
    <property type="match status" value="1"/>
</dbReference>
<dbReference type="InterPro" id="IPR001412">
    <property type="entry name" value="aa-tRNA-synth_I_CS"/>
</dbReference>
<dbReference type="HAMAP" id="MF_00123">
    <property type="entry name" value="Arg_tRNA_synth"/>
    <property type="match status" value="1"/>
</dbReference>
<comment type="catalytic activity">
    <reaction evidence="10 11">
        <text>tRNA(Arg) + L-arginine + ATP = L-arginyl-tRNA(Arg) + AMP + diphosphate</text>
        <dbReference type="Rhea" id="RHEA:20301"/>
        <dbReference type="Rhea" id="RHEA-COMP:9658"/>
        <dbReference type="Rhea" id="RHEA-COMP:9673"/>
        <dbReference type="ChEBI" id="CHEBI:30616"/>
        <dbReference type="ChEBI" id="CHEBI:32682"/>
        <dbReference type="ChEBI" id="CHEBI:33019"/>
        <dbReference type="ChEBI" id="CHEBI:78442"/>
        <dbReference type="ChEBI" id="CHEBI:78513"/>
        <dbReference type="ChEBI" id="CHEBI:456215"/>
        <dbReference type="EC" id="6.1.1.19"/>
    </reaction>
</comment>
<dbReference type="Gene3D" id="3.40.50.620">
    <property type="entry name" value="HUPs"/>
    <property type="match status" value="1"/>
</dbReference>
<evidence type="ECO:0000256" key="2">
    <source>
        <dbReference type="ARBA" id="ARBA00005594"/>
    </source>
</evidence>
<sequence length="581" mass="63758">MNLFSDIRAAVIAALNEMVSEGALPDGLDFSNVAVEPPRDPLHGDMATNAAMVLAKPAQSKPRDIAEALAAKLAGDARIASADVAGPGFINLRLEPSVWGEVTGAVLGEGVGYGRSDLGAGVKVNVEYVSANPTGPMHVGHTRGAVFGDALASLLDFAGYDVTREYYINDGGAQVDVLARSAYERYREACGLEPEIREGLYPGDYLIPVGEAIKAKYGDALLDKPEEDWLAEIREFATEKMMDMIREDLALLGVKMDVFYSEKSLYGTGQIEAALKRLEDLGLIYEGVLEPPKGKLPEDWEEREQTLFRSTDYGDDVDRPVKKSDGAWTYFAPDIAYHWTKIERGFDLLIDVFGADHGGYVKRMKAAVAALSENRVPLDIKLIQLVKLFKNGEPFKMSKRAGTFVTLRDVVEQAGADVTRFHMLTRKNDAPLDFDFDKVLEQSKDNPVFYVQYAHARVCSVLRKAAEAGWDMSDARLAQVDLSGDWHEAELSLVKKIAEWPRLVEIAARANEPHRIAFYLYDLASELHALWNRGNDEPALRFLQEGDEAASAAKIALARACAVVISAGLGILGVTPAEEMR</sequence>
<keyword evidence="5 11" id="KW-0436">Ligase</keyword>
<evidence type="ECO:0000256" key="11">
    <source>
        <dbReference type="HAMAP-Rule" id="MF_00123"/>
    </source>
</evidence>
<dbReference type="InterPro" id="IPR035684">
    <property type="entry name" value="ArgRS_core"/>
</dbReference>
<dbReference type="PANTHER" id="PTHR11956">
    <property type="entry name" value="ARGINYL-TRNA SYNTHETASE"/>
    <property type="match status" value="1"/>
</dbReference>
<dbReference type="GO" id="GO:0005524">
    <property type="term" value="F:ATP binding"/>
    <property type="evidence" value="ECO:0007669"/>
    <property type="project" value="UniProtKB-UniRule"/>
</dbReference>
<dbReference type="InterPro" id="IPR009080">
    <property type="entry name" value="tRNAsynth_Ia_anticodon-bd"/>
</dbReference>
<dbReference type="Pfam" id="PF00750">
    <property type="entry name" value="tRNA-synt_1d"/>
    <property type="match status" value="1"/>
</dbReference>
<protein>
    <recommendedName>
        <fullName evidence="11">Arginine--tRNA ligase</fullName>
        <ecNumber evidence="11">6.1.1.19</ecNumber>
    </recommendedName>
    <alternativeName>
        <fullName evidence="11">Arginyl-tRNA synthetase</fullName>
        <shortName evidence="11">ArgRS</shortName>
    </alternativeName>
</protein>
<evidence type="ECO:0000256" key="3">
    <source>
        <dbReference type="ARBA" id="ARBA00011245"/>
    </source>
</evidence>
<dbReference type="SMART" id="SM01016">
    <property type="entry name" value="Arg_tRNA_synt_N"/>
    <property type="match status" value="1"/>
</dbReference>
<dbReference type="PRINTS" id="PR01038">
    <property type="entry name" value="TRNASYNTHARG"/>
</dbReference>
<feature type="short sequence motif" description="'HIGH' region" evidence="11">
    <location>
        <begin position="131"/>
        <end position="141"/>
    </location>
</feature>
<dbReference type="SUPFAM" id="SSF55190">
    <property type="entry name" value="Arginyl-tRNA synthetase (ArgRS), N-terminal 'additional' domain"/>
    <property type="match status" value="1"/>
</dbReference>
<dbReference type="Pfam" id="PF03485">
    <property type="entry name" value="Arg_tRNA_synt_N"/>
    <property type="match status" value="1"/>
</dbReference>
<dbReference type="PANTHER" id="PTHR11956:SF5">
    <property type="entry name" value="ARGININE--TRNA LIGASE, CYTOPLASMIC"/>
    <property type="match status" value="1"/>
</dbReference>
<dbReference type="GO" id="GO:0005737">
    <property type="term" value="C:cytoplasm"/>
    <property type="evidence" value="ECO:0007669"/>
    <property type="project" value="UniProtKB-SubCell"/>
</dbReference>
<name>A0A085TSR2_9RHOB</name>
<keyword evidence="7 11" id="KW-0067">ATP-binding</keyword>
<dbReference type="InterPro" id="IPR036695">
    <property type="entry name" value="Arg-tRNA-synth_N_sf"/>
</dbReference>
<dbReference type="SMART" id="SM00836">
    <property type="entry name" value="DALR_1"/>
    <property type="match status" value="1"/>
</dbReference>
<comment type="caution">
    <text evidence="15">The sequence shown here is derived from an EMBL/GenBank/DDBJ whole genome shotgun (WGS) entry which is preliminary data.</text>
</comment>
<proteinExistence type="inferred from homology"/>
<dbReference type="EC" id="6.1.1.19" evidence="11"/>
<evidence type="ECO:0000313" key="16">
    <source>
        <dbReference type="Proteomes" id="UP000028607"/>
    </source>
</evidence>
<reference evidence="15 16" key="2">
    <citation type="journal article" date="2015" name="Antonie Van Leeuwenhoek">
        <title>Thioclava indica sp. nov., isolated from surface seawater of the Indian Ocean.</title>
        <authorList>
            <person name="Liu Y."/>
            <person name="Lai Q."/>
            <person name="Du J."/>
            <person name="Xu H."/>
            <person name="Jiang L."/>
            <person name="Shao Z."/>
        </authorList>
    </citation>
    <scope>NUCLEOTIDE SEQUENCE [LARGE SCALE GENOMIC DNA]</scope>
    <source>
        <strain evidence="15 16">13D2W-2</strain>
    </source>
</reference>
<comment type="similarity">
    <text evidence="2 11 12">Belongs to the class-I aminoacyl-tRNA synthetase family.</text>
</comment>
<dbReference type="SUPFAM" id="SSF52374">
    <property type="entry name" value="Nucleotidylyl transferase"/>
    <property type="match status" value="1"/>
</dbReference>
<evidence type="ECO:0000256" key="9">
    <source>
        <dbReference type="ARBA" id="ARBA00023146"/>
    </source>
</evidence>
<evidence type="ECO:0000256" key="12">
    <source>
        <dbReference type="RuleBase" id="RU363038"/>
    </source>
</evidence>
<dbReference type="Gene3D" id="1.10.730.10">
    <property type="entry name" value="Isoleucyl-tRNA Synthetase, Domain 1"/>
    <property type="match status" value="1"/>
</dbReference>
<keyword evidence="9 11" id="KW-0030">Aminoacyl-tRNA synthetase</keyword>
<dbReference type="PATRIC" id="fig|1317124.6.peg.3233"/>
<keyword evidence="16" id="KW-1185">Reference proteome</keyword>
<evidence type="ECO:0000256" key="6">
    <source>
        <dbReference type="ARBA" id="ARBA00022741"/>
    </source>
</evidence>
<keyword evidence="8 11" id="KW-0648">Protein biosynthesis</keyword>
<feature type="domain" description="Arginyl tRNA synthetase N-terminal" evidence="14">
    <location>
        <begin position="5"/>
        <end position="94"/>
    </location>
</feature>
<dbReference type="Gene3D" id="3.30.1360.70">
    <property type="entry name" value="Arginyl tRNA synthetase N-terminal domain"/>
    <property type="match status" value="1"/>
</dbReference>
<dbReference type="AlphaFoldDB" id="A0A085TSR2"/>
<dbReference type="InterPro" id="IPR001278">
    <property type="entry name" value="Arg-tRNA-ligase"/>
</dbReference>
<dbReference type="eggNOG" id="COG0018">
    <property type="taxonomic scope" value="Bacteria"/>
</dbReference>
<dbReference type="Pfam" id="PF05746">
    <property type="entry name" value="DALR_1"/>
    <property type="match status" value="1"/>
</dbReference>
<dbReference type="FunFam" id="3.40.50.620:FF:000062">
    <property type="entry name" value="Arginine--tRNA ligase"/>
    <property type="match status" value="1"/>
</dbReference>
<evidence type="ECO:0000259" key="14">
    <source>
        <dbReference type="SMART" id="SM01016"/>
    </source>
</evidence>
<dbReference type="GO" id="GO:0004814">
    <property type="term" value="F:arginine-tRNA ligase activity"/>
    <property type="evidence" value="ECO:0007669"/>
    <property type="project" value="UniProtKB-UniRule"/>
</dbReference>
<dbReference type="PROSITE" id="PS00178">
    <property type="entry name" value="AA_TRNA_LIGASE_I"/>
    <property type="match status" value="1"/>
</dbReference>
<accession>A0A085TSR2</accession>
<dbReference type="InterPro" id="IPR005148">
    <property type="entry name" value="Arg-tRNA-synth_N"/>
</dbReference>